<dbReference type="PROSITE" id="PS50002">
    <property type="entry name" value="SH3"/>
    <property type="match status" value="1"/>
</dbReference>
<feature type="region of interest" description="Disordered" evidence="3">
    <location>
        <begin position="122"/>
        <end position="147"/>
    </location>
</feature>
<dbReference type="Gene3D" id="2.30.30.40">
    <property type="entry name" value="SH3 Domains"/>
    <property type="match status" value="1"/>
</dbReference>
<protein>
    <recommendedName>
        <fullName evidence="4">SH3 domain-containing protein</fullName>
    </recommendedName>
</protein>
<dbReference type="CDD" id="cd00174">
    <property type="entry name" value="SH3"/>
    <property type="match status" value="1"/>
</dbReference>
<reference evidence="5 6" key="1">
    <citation type="submission" date="2019-07" db="EMBL/GenBank/DDBJ databases">
        <authorList>
            <person name="Jastrzebski P J."/>
            <person name="Paukszto L."/>
            <person name="Jastrzebski P J."/>
        </authorList>
    </citation>
    <scope>NUCLEOTIDE SEQUENCE [LARGE SCALE GENOMIC DNA]</scope>
    <source>
        <strain evidence="5 6">WMS-il1</strain>
    </source>
</reference>
<evidence type="ECO:0000256" key="2">
    <source>
        <dbReference type="PROSITE-ProRule" id="PRU00192"/>
    </source>
</evidence>
<feature type="non-terminal residue" evidence="5">
    <location>
        <position position="147"/>
    </location>
</feature>
<organism evidence="5 6">
    <name type="scientific">Hymenolepis diminuta</name>
    <name type="common">Rat tapeworm</name>
    <dbReference type="NCBI Taxonomy" id="6216"/>
    <lineage>
        <taxon>Eukaryota</taxon>
        <taxon>Metazoa</taxon>
        <taxon>Spiralia</taxon>
        <taxon>Lophotrochozoa</taxon>
        <taxon>Platyhelminthes</taxon>
        <taxon>Cestoda</taxon>
        <taxon>Eucestoda</taxon>
        <taxon>Cyclophyllidea</taxon>
        <taxon>Hymenolepididae</taxon>
        <taxon>Hymenolepis</taxon>
    </lineage>
</organism>
<feature type="domain" description="SH3" evidence="4">
    <location>
        <begin position="49"/>
        <end position="120"/>
    </location>
</feature>
<dbReference type="SUPFAM" id="SSF50044">
    <property type="entry name" value="SH3-domain"/>
    <property type="match status" value="1"/>
</dbReference>
<dbReference type="EMBL" id="CABIJS010000066">
    <property type="protein sequence ID" value="VUZ41691.1"/>
    <property type="molecule type" value="Genomic_DNA"/>
</dbReference>
<accession>A0A564Y374</accession>
<gene>
    <name evidence="5" type="ORF">WMSIL1_LOCUS2542</name>
</gene>
<evidence type="ECO:0000313" key="6">
    <source>
        <dbReference type="Proteomes" id="UP000321570"/>
    </source>
</evidence>
<proteinExistence type="predicted"/>
<dbReference type="InterPro" id="IPR001452">
    <property type="entry name" value="SH3_domain"/>
</dbReference>
<dbReference type="InterPro" id="IPR036028">
    <property type="entry name" value="SH3-like_dom_sf"/>
</dbReference>
<dbReference type="AlphaFoldDB" id="A0A564Y374"/>
<evidence type="ECO:0000256" key="3">
    <source>
        <dbReference type="SAM" id="MobiDB-lite"/>
    </source>
</evidence>
<feature type="compositionally biased region" description="Basic and acidic residues" evidence="3">
    <location>
        <begin position="138"/>
        <end position="147"/>
    </location>
</feature>
<evidence type="ECO:0000313" key="5">
    <source>
        <dbReference type="EMBL" id="VUZ41691.1"/>
    </source>
</evidence>
<sequence>MFNCLGKSGQLCDGRSSLRGSNPIPSSCPPISPIRAPQQFSWISNGSTPEVLKARAIAPFHDQNGGYQLLSFNEGDIIGVFTDSLNSKEDTGWWRGFRFANGPSGGIGMFPANRVSLFPLSHQQQQPQGTSAVQIQSNEKKGKIDFC</sequence>
<keyword evidence="6" id="KW-1185">Reference proteome</keyword>
<feature type="compositionally biased region" description="Polar residues" evidence="3">
    <location>
        <begin position="122"/>
        <end position="137"/>
    </location>
</feature>
<dbReference type="Proteomes" id="UP000321570">
    <property type="component" value="Unassembled WGS sequence"/>
</dbReference>
<dbReference type="SMART" id="SM00326">
    <property type="entry name" value="SH3"/>
    <property type="match status" value="1"/>
</dbReference>
<evidence type="ECO:0000256" key="1">
    <source>
        <dbReference type="ARBA" id="ARBA00022443"/>
    </source>
</evidence>
<evidence type="ECO:0000259" key="4">
    <source>
        <dbReference type="PROSITE" id="PS50002"/>
    </source>
</evidence>
<name>A0A564Y374_HYMDI</name>
<keyword evidence="1 2" id="KW-0728">SH3 domain</keyword>